<feature type="domain" description="ABC transporter" evidence="11">
    <location>
        <begin position="12"/>
        <end position="248"/>
    </location>
</feature>
<dbReference type="PROSITE" id="PS00211">
    <property type="entry name" value="ABC_TRANSPORTER_1"/>
    <property type="match status" value="1"/>
</dbReference>
<keyword evidence="4" id="KW-1003">Cell membrane</keyword>
<organism evidence="12 13">
    <name type="scientific">Roseibium aggregatum</name>
    <dbReference type="NCBI Taxonomy" id="187304"/>
    <lineage>
        <taxon>Bacteria</taxon>
        <taxon>Pseudomonadati</taxon>
        <taxon>Pseudomonadota</taxon>
        <taxon>Alphaproteobacteria</taxon>
        <taxon>Hyphomicrobiales</taxon>
        <taxon>Stappiaceae</taxon>
        <taxon>Roseibium</taxon>
    </lineage>
</organism>
<dbReference type="Gene3D" id="3.40.50.300">
    <property type="entry name" value="P-loop containing nucleotide triphosphate hydrolases"/>
    <property type="match status" value="1"/>
</dbReference>
<evidence type="ECO:0000256" key="2">
    <source>
        <dbReference type="ARBA" id="ARBA00005417"/>
    </source>
</evidence>
<dbReference type="SMART" id="SM00382">
    <property type="entry name" value="AAA"/>
    <property type="match status" value="1"/>
</dbReference>
<keyword evidence="8" id="KW-0408">Iron</keyword>
<dbReference type="InterPro" id="IPR051535">
    <property type="entry name" value="Siderophore_ABC-ATPase"/>
</dbReference>
<protein>
    <submittedName>
        <fullName evidence="12">ABC transporter ATP-binding protein</fullName>
    </submittedName>
</protein>
<evidence type="ECO:0000259" key="11">
    <source>
        <dbReference type="PROSITE" id="PS50893"/>
    </source>
</evidence>
<dbReference type="InterPro" id="IPR027417">
    <property type="entry name" value="P-loop_NTPase"/>
</dbReference>
<name>A0A939EA63_9HYPH</name>
<reference evidence="12" key="1">
    <citation type="submission" date="2020-12" db="EMBL/GenBank/DDBJ databases">
        <title>Oil enriched cultivation method for isolating marine PHA-producing bacteria.</title>
        <authorList>
            <person name="Zheng W."/>
            <person name="Yu S."/>
            <person name="Huang Y."/>
        </authorList>
    </citation>
    <scope>NUCLEOTIDE SEQUENCE</scope>
    <source>
        <strain evidence="12">SY-2-12</strain>
    </source>
</reference>
<dbReference type="InterPro" id="IPR017871">
    <property type="entry name" value="ABC_transporter-like_CS"/>
</dbReference>
<evidence type="ECO:0000256" key="4">
    <source>
        <dbReference type="ARBA" id="ARBA00022475"/>
    </source>
</evidence>
<evidence type="ECO:0000256" key="3">
    <source>
        <dbReference type="ARBA" id="ARBA00022448"/>
    </source>
</evidence>
<evidence type="ECO:0000256" key="5">
    <source>
        <dbReference type="ARBA" id="ARBA00022496"/>
    </source>
</evidence>
<dbReference type="Pfam" id="PF00005">
    <property type="entry name" value="ABC_tran"/>
    <property type="match status" value="1"/>
</dbReference>
<evidence type="ECO:0000256" key="7">
    <source>
        <dbReference type="ARBA" id="ARBA00022840"/>
    </source>
</evidence>
<keyword evidence="6" id="KW-0547">Nucleotide-binding</keyword>
<keyword evidence="5" id="KW-0410">Iron transport</keyword>
<dbReference type="RefSeq" id="WP_207138259.1">
    <property type="nucleotide sequence ID" value="NZ_JAEKJZ010000001.1"/>
</dbReference>
<dbReference type="InterPro" id="IPR003439">
    <property type="entry name" value="ABC_transporter-like_ATP-bd"/>
</dbReference>
<evidence type="ECO:0000256" key="1">
    <source>
        <dbReference type="ARBA" id="ARBA00004202"/>
    </source>
</evidence>
<dbReference type="CDD" id="cd03214">
    <property type="entry name" value="ABC_Iron-Siderophores_B12_Hemin"/>
    <property type="match status" value="1"/>
</dbReference>
<evidence type="ECO:0000313" key="12">
    <source>
        <dbReference type="EMBL" id="MBN9668887.1"/>
    </source>
</evidence>
<comment type="subcellular location">
    <subcellularLocation>
        <location evidence="1">Cell membrane</location>
        <topology evidence="1">Peripheral membrane protein</topology>
    </subcellularLocation>
</comment>
<evidence type="ECO:0000256" key="10">
    <source>
        <dbReference type="ARBA" id="ARBA00023136"/>
    </source>
</evidence>
<sequence length="269" mass="29040">MPRPEDCETLCLETKGLSVAYSSALVVDNLNLSIPSGALTALTGPNGSGKSTLLRALSGLLSPTHGSVLLDGRSISRFTTREVALQVGVLAQGPVAPEGLTVLDLARQGRYPHRPLFARWSEKDTAACDRALSLTGMTELGDRPVDQLSGGQRQRAWIAMTLAQETPILLLDEPTTYLDLAHQIEVMELASSLVRTMGKTVVTVLHDLNQAARYADHMVMLKAGRIVASAPPAEVMTVEIVREVFDVESIIVPDPLTQTPMCIPVRRRP</sequence>
<comment type="similarity">
    <text evidence="2">Belongs to the ABC transporter superfamily.</text>
</comment>
<keyword evidence="3" id="KW-0813">Transport</keyword>
<dbReference type="GO" id="GO:0006826">
    <property type="term" value="P:iron ion transport"/>
    <property type="evidence" value="ECO:0007669"/>
    <property type="project" value="UniProtKB-KW"/>
</dbReference>
<proteinExistence type="inferred from homology"/>
<dbReference type="PANTHER" id="PTHR42771:SF2">
    <property type="entry name" value="IRON(3+)-HYDROXAMATE IMPORT ATP-BINDING PROTEIN FHUC"/>
    <property type="match status" value="1"/>
</dbReference>
<evidence type="ECO:0000313" key="13">
    <source>
        <dbReference type="Proteomes" id="UP000664096"/>
    </source>
</evidence>
<evidence type="ECO:0000256" key="6">
    <source>
        <dbReference type="ARBA" id="ARBA00022741"/>
    </source>
</evidence>
<dbReference type="AlphaFoldDB" id="A0A939EA63"/>
<gene>
    <name evidence="12" type="ORF">JF539_00970</name>
</gene>
<keyword evidence="7 12" id="KW-0067">ATP-binding</keyword>
<dbReference type="GO" id="GO:0005524">
    <property type="term" value="F:ATP binding"/>
    <property type="evidence" value="ECO:0007669"/>
    <property type="project" value="UniProtKB-KW"/>
</dbReference>
<dbReference type="GO" id="GO:0016887">
    <property type="term" value="F:ATP hydrolysis activity"/>
    <property type="evidence" value="ECO:0007669"/>
    <property type="project" value="InterPro"/>
</dbReference>
<dbReference type="PANTHER" id="PTHR42771">
    <property type="entry name" value="IRON(3+)-HYDROXAMATE IMPORT ATP-BINDING PROTEIN FHUC"/>
    <property type="match status" value="1"/>
</dbReference>
<keyword evidence="10" id="KW-0472">Membrane</keyword>
<dbReference type="Proteomes" id="UP000664096">
    <property type="component" value="Unassembled WGS sequence"/>
</dbReference>
<evidence type="ECO:0000256" key="9">
    <source>
        <dbReference type="ARBA" id="ARBA00023065"/>
    </source>
</evidence>
<dbReference type="PROSITE" id="PS50893">
    <property type="entry name" value="ABC_TRANSPORTER_2"/>
    <property type="match status" value="1"/>
</dbReference>
<comment type="caution">
    <text evidence="12">The sequence shown here is derived from an EMBL/GenBank/DDBJ whole genome shotgun (WGS) entry which is preliminary data.</text>
</comment>
<evidence type="ECO:0000256" key="8">
    <source>
        <dbReference type="ARBA" id="ARBA00023004"/>
    </source>
</evidence>
<dbReference type="FunFam" id="3.40.50.300:FF:000134">
    <property type="entry name" value="Iron-enterobactin ABC transporter ATP-binding protein"/>
    <property type="match status" value="1"/>
</dbReference>
<dbReference type="InterPro" id="IPR003593">
    <property type="entry name" value="AAA+_ATPase"/>
</dbReference>
<keyword evidence="9" id="KW-0406">Ion transport</keyword>
<accession>A0A939EA63</accession>
<dbReference type="EMBL" id="JAEKJZ010000001">
    <property type="protein sequence ID" value="MBN9668887.1"/>
    <property type="molecule type" value="Genomic_DNA"/>
</dbReference>
<dbReference type="SUPFAM" id="SSF52540">
    <property type="entry name" value="P-loop containing nucleoside triphosphate hydrolases"/>
    <property type="match status" value="1"/>
</dbReference>
<dbReference type="GO" id="GO:0005886">
    <property type="term" value="C:plasma membrane"/>
    <property type="evidence" value="ECO:0007669"/>
    <property type="project" value="UniProtKB-SubCell"/>
</dbReference>